<comment type="caution">
    <text evidence="2">The sequence shown here is derived from an EMBL/GenBank/DDBJ whole genome shotgun (WGS) entry which is preliminary data.</text>
</comment>
<dbReference type="EMBL" id="JASVDS010000001">
    <property type="protein sequence ID" value="MDL5030357.1"/>
    <property type="molecule type" value="Genomic_DNA"/>
</dbReference>
<keyword evidence="3" id="KW-1185">Reference proteome</keyword>
<evidence type="ECO:0000313" key="2">
    <source>
        <dbReference type="EMBL" id="MDL5030357.1"/>
    </source>
</evidence>
<name>A0ABT7LDK8_9BURK</name>
<reference evidence="2 3" key="1">
    <citation type="submission" date="2023-06" db="EMBL/GenBank/DDBJ databases">
        <title>Pelomonas sp. APW6 16S ribosomal RNA gene genome sequencing and assembly.</title>
        <authorList>
            <person name="Woo H."/>
        </authorList>
    </citation>
    <scope>NUCLEOTIDE SEQUENCE [LARGE SCALE GENOMIC DNA]</scope>
    <source>
        <strain evidence="2 3">APW6</strain>
    </source>
</reference>
<dbReference type="Proteomes" id="UP001238603">
    <property type="component" value="Unassembled WGS sequence"/>
</dbReference>
<gene>
    <name evidence="2" type="ORF">QRD43_00450</name>
</gene>
<protein>
    <recommendedName>
        <fullName evidence="4">DUF4064 domain-containing protein</fullName>
    </recommendedName>
</protein>
<evidence type="ECO:0000256" key="1">
    <source>
        <dbReference type="SAM" id="Phobius"/>
    </source>
</evidence>
<keyword evidence="1" id="KW-1133">Transmembrane helix</keyword>
<evidence type="ECO:0008006" key="4">
    <source>
        <dbReference type="Google" id="ProtNLM"/>
    </source>
</evidence>
<feature type="transmembrane region" description="Helical" evidence="1">
    <location>
        <begin position="53"/>
        <end position="86"/>
    </location>
</feature>
<keyword evidence="1" id="KW-0812">Transmembrane</keyword>
<dbReference type="RefSeq" id="WP_285980497.1">
    <property type="nucleotide sequence ID" value="NZ_JASVDS010000001.1"/>
</dbReference>
<keyword evidence="1" id="KW-0472">Membrane</keyword>
<proteinExistence type="predicted"/>
<sequence length="135" mass="14214">MRTLFKAFLILALGAVLLSILGGVSLAHHIFSDPGVNITISGDEWTDPDLGDFLGAIIGLGVTGVVLFIVLPLVLLFAVGLPLLIVGGVIGFLVLLFCGLGAMAVSPVFLMVLVLWLLVRRPKARAPAPRPQPRP</sequence>
<evidence type="ECO:0000313" key="3">
    <source>
        <dbReference type="Proteomes" id="UP001238603"/>
    </source>
</evidence>
<accession>A0ABT7LDK8</accession>
<organism evidence="2 3">
    <name type="scientific">Roseateles subflavus</name>
    <dbReference type="NCBI Taxonomy" id="3053353"/>
    <lineage>
        <taxon>Bacteria</taxon>
        <taxon>Pseudomonadati</taxon>
        <taxon>Pseudomonadota</taxon>
        <taxon>Betaproteobacteria</taxon>
        <taxon>Burkholderiales</taxon>
        <taxon>Sphaerotilaceae</taxon>
        <taxon>Roseateles</taxon>
    </lineage>
</organism>
<feature type="transmembrane region" description="Helical" evidence="1">
    <location>
        <begin position="93"/>
        <end position="119"/>
    </location>
</feature>